<feature type="domain" description="Helicase C-terminal" evidence="5">
    <location>
        <begin position="866"/>
        <end position="1024"/>
    </location>
</feature>
<dbReference type="Pfam" id="PF04434">
    <property type="entry name" value="SWIM"/>
    <property type="match status" value="1"/>
</dbReference>
<reference evidence="6" key="1">
    <citation type="submission" date="2016-12" db="EMBL/GenBank/DDBJ databases">
        <title>Draft genome of Streptococcus lactarius CCUG 66490T type strain.</title>
        <authorList>
            <person name="Salva-Serra F."/>
            <person name="Engstrom-Jakobsson H."/>
            <person name="Thorell K."/>
            <person name="Gomila M."/>
            <person name="Gonzales-Siles L."/>
            <person name="Busquets A."/>
            <person name="Jaen-Luchoro D."/>
            <person name="Karlsson R."/>
            <person name="Kristiansson E."/>
            <person name="Moore E."/>
        </authorList>
    </citation>
    <scope>NUCLEOTIDE SEQUENCE</scope>
    <source>
        <strain evidence="6">CCUG 66490</strain>
    </source>
</reference>
<dbReference type="GO" id="GO:0016787">
    <property type="term" value="F:hydrolase activity"/>
    <property type="evidence" value="ECO:0007669"/>
    <property type="project" value="UniProtKB-KW"/>
</dbReference>
<sequence length="1032" mass="118753">MAKLIPGKVRSQGSLLYEAGKVSLQEVKEKYLYFRVEDESLRYSLDDEAIFCSCAFFQKKKFCTHLAAVEAYLKNDDKGKTALASLEEDASATEETQEKVSFGRLFLDQVLPKIEKKETRYVLSAVGHEDDFSGQFLWSLRIRRLPDERSYVIRDILAFLQTLQKEGHFAIGKSYYEPISYLEFDEASQDLIRFLQGLVIDRTTKEQDFFPNAGRHLYFPPSLLEEAVDLLMSLDSFLLQYSLYDFQEVFFQDVHGDEALFNFQVEDHGEYYELMITEPQVKVVEAGDYLFQNGIFYHLTPQQRTLWKAIQDLPMDQDQKKRLHFDPADQTKLAYSLKEFKKLGPIQAPTSFLIHDFTPEFYFDLAQDRTILLDMVFRFKDRRVSSREELLNLPYSSDFDKEQEVFSTMLAAGFTDDFSSQRSSLSSEQIYPFFHQQIPSFEAIGEVTLSDRLLELYQVERPKIDVQTNGRLLEIGFDFESIDPAEVDQVLKALVGQEDYFVSHTGKVLVFDEETKKISRSLVELRAKMTKGGKLQTQRIAAYELTGLLENQANVHFSEEFQHLAHDLTHPEDYPLPQMAITATLRDYQETGIKWFSMLNHYGFGGILADDMGLGKTLQTISFLTSIVQKDTKILILAPSSLIYNWKQEFSKFAPQLEVAVVYGLKQHRDEIIATNPQVVITSYASFRQDVEEYQKNRYEYLILDEAQVMKNAQTKIAQHLRGFDVAHVFALSGTPIENHVGELWSIFQIVLPGLFPARKEFQKLSPETIARFVKPFVMRRKKEEVLKELPDLIETTYHNELDEAQKTIYLAQLKQIQDRVRTSSDEELNRSKVEILSGLMRLRQICDTPALFMEDYQGESGKLESLRDLLAQIQDSNHRVLIFSQFRGMLDILEKEIVKLGMTSFKITGSTPAKERQEMTNAFNSGERTAFLISLKAGGVGLNLTGADTVILVDLWWNPAVEDQAIGRAHRMGQDQNVEVYRMITRGTIEEKIQELQASKRHLVSTILDGTETRSSLSVEEIREILGIQPE</sequence>
<evidence type="ECO:0000259" key="4">
    <source>
        <dbReference type="PROSITE" id="PS51192"/>
    </source>
</evidence>
<dbReference type="Pfam" id="PF00271">
    <property type="entry name" value="Helicase_C"/>
    <property type="match status" value="1"/>
</dbReference>
<dbReference type="CDD" id="cd18793">
    <property type="entry name" value="SF2_C_SNF"/>
    <property type="match status" value="1"/>
</dbReference>
<dbReference type="FunFam" id="3.40.50.300:FF:000533">
    <property type="entry name" value="Helicase, Snf2 family"/>
    <property type="match status" value="1"/>
</dbReference>
<name>A0A9X0WMM5_9STRE</name>
<dbReference type="EMBL" id="CP072329">
    <property type="protein sequence ID" value="QUB38517.1"/>
    <property type="molecule type" value="Genomic_DNA"/>
</dbReference>
<dbReference type="InterPro" id="IPR000330">
    <property type="entry name" value="SNF2_N"/>
</dbReference>
<dbReference type="SUPFAM" id="SSF52540">
    <property type="entry name" value="P-loop containing nucleoside triphosphate hydrolases"/>
    <property type="match status" value="2"/>
</dbReference>
<dbReference type="Pfam" id="PF08455">
    <property type="entry name" value="SNF2_assoc"/>
    <property type="match status" value="1"/>
</dbReference>
<protein>
    <submittedName>
        <fullName evidence="7">DEAD/DEAH box helicase</fullName>
    </submittedName>
    <submittedName>
        <fullName evidence="6">RNA helicase</fullName>
    </submittedName>
</protein>
<proteinExistence type="predicted"/>
<evidence type="ECO:0000259" key="5">
    <source>
        <dbReference type="PROSITE" id="PS51194"/>
    </source>
</evidence>
<keyword evidence="2" id="KW-0862">Zinc</keyword>
<evidence type="ECO:0000259" key="3">
    <source>
        <dbReference type="PROSITE" id="PS50966"/>
    </source>
</evidence>
<evidence type="ECO:0000313" key="7">
    <source>
        <dbReference type="EMBL" id="QUB38517.1"/>
    </source>
</evidence>
<keyword evidence="2" id="KW-0863">Zinc-finger</keyword>
<dbReference type="SMART" id="SM00487">
    <property type="entry name" value="DEXDc"/>
    <property type="match status" value="1"/>
</dbReference>
<dbReference type="InterPro" id="IPR013663">
    <property type="entry name" value="Helicase_SWF/SNF/SWI_bac"/>
</dbReference>
<dbReference type="PROSITE" id="PS51192">
    <property type="entry name" value="HELICASE_ATP_BIND_1"/>
    <property type="match status" value="1"/>
</dbReference>
<keyword evidence="8" id="KW-1185">Reference proteome</keyword>
<dbReference type="PROSITE" id="PS51194">
    <property type="entry name" value="HELICASE_CTER"/>
    <property type="match status" value="1"/>
</dbReference>
<dbReference type="PROSITE" id="PS50966">
    <property type="entry name" value="ZF_SWIM"/>
    <property type="match status" value="1"/>
</dbReference>
<dbReference type="GO" id="GO:0005524">
    <property type="term" value="F:ATP binding"/>
    <property type="evidence" value="ECO:0007669"/>
    <property type="project" value="InterPro"/>
</dbReference>
<dbReference type="GO" id="GO:0008270">
    <property type="term" value="F:zinc ion binding"/>
    <property type="evidence" value="ECO:0007669"/>
    <property type="project" value="UniProtKB-KW"/>
</dbReference>
<evidence type="ECO:0000256" key="2">
    <source>
        <dbReference type="PROSITE-ProRule" id="PRU00325"/>
    </source>
</evidence>
<dbReference type="Pfam" id="PF00176">
    <property type="entry name" value="SNF2-rel_dom"/>
    <property type="match status" value="1"/>
</dbReference>
<dbReference type="Gene3D" id="3.40.50.10810">
    <property type="entry name" value="Tandem AAA-ATPase domain"/>
    <property type="match status" value="1"/>
</dbReference>
<dbReference type="InterPro" id="IPR049730">
    <property type="entry name" value="SNF2/RAD54-like_C"/>
</dbReference>
<reference evidence="7 8" key="2">
    <citation type="submission" date="2021-03" db="EMBL/GenBank/DDBJ databases">
        <title>Human Oral Microbial Genomes.</title>
        <authorList>
            <person name="Johnston C.D."/>
            <person name="Chen T."/>
            <person name="Dewhirst F.E."/>
        </authorList>
    </citation>
    <scope>NUCLEOTIDE SEQUENCE [LARGE SCALE GENOMIC DNA]</scope>
    <source>
        <strain evidence="7 8">CCUG 66490</strain>
    </source>
</reference>
<keyword evidence="6" id="KW-0347">Helicase</keyword>
<dbReference type="InterPro" id="IPR001650">
    <property type="entry name" value="Helicase_C-like"/>
</dbReference>
<feature type="domain" description="Helicase ATP-binding" evidence="4">
    <location>
        <begin position="597"/>
        <end position="754"/>
    </location>
</feature>
<organism evidence="6 9">
    <name type="scientific">Streptococcus lactarius</name>
    <dbReference type="NCBI Taxonomy" id="684066"/>
    <lineage>
        <taxon>Bacteria</taxon>
        <taxon>Bacillati</taxon>
        <taxon>Bacillota</taxon>
        <taxon>Bacilli</taxon>
        <taxon>Lactobacillales</taxon>
        <taxon>Streptococcaceae</taxon>
        <taxon>Streptococcus</taxon>
    </lineage>
</organism>
<keyword evidence="6" id="KW-0067">ATP-binding</keyword>
<keyword evidence="6" id="KW-0547">Nucleotide-binding</keyword>
<dbReference type="InterPro" id="IPR014001">
    <property type="entry name" value="Helicase_ATP-bd"/>
</dbReference>
<dbReference type="SMART" id="SM00490">
    <property type="entry name" value="HELICc"/>
    <property type="match status" value="1"/>
</dbReference>
<accession>A0A9X0WMM5</accession>
<gene>
    <name evidence="6" type="ORF">BTU61_04635</name>
    <name evidence="7" type="ORF">J4854_08190</name>
</gene>
<evidence type="ECO:0000313" key="8">
    <source>
        <dbReference type="Proteomes" id="UP000676511"/>
    </source>
</evidence>
<dbReference type="EMBL" id="MRXX01000006">
    <property type="protein sequence ID" value="MBK4779486.1"/>
    <property type="molecule type" value="Genomic_DNA"/>
</dbReference>
<dbReference type="Proteomes" id="UP001138780">
    <property type="component" value="Unassembled WGS sequence"/>
</dbReference>
<evidence type="ECO:0000256" key="1">
    <source>
        <dbReference type="ARBA" id="ARBA00022801"/>
    </source>
</evidence>
<keyword evidence="2" id="KW-0479">Metal-binding</keyword>
<dbReference type="Gene3D" id="3.40.50.300">
    <property type="entry name" value="P-loop containing nucleotide triphosphate hydrolases"/>
    <property type="match status" value="1"/>
</dbReference>
<dbReference type="RefSeq" id="WP_200772529.1">
    <property type="nucleotide sequence ID" value="NZ_CP072329.1"/>
</dbReference>
<dbReference type="InterPro" id="IPR007527">
    <property type="entry name" value="Znf_SWIM"/>
</dbReference>
<dbReference type="InterPro" id="IPR038718">
    <property type="entry name" value="SNF2-like_sf"/>
</dbReference>
<dbReference type="AlphaFoldDB" id="A0A9X0WMM5"/>
<dbReference type="InterPro" id="IPR027417">
    <property type="entry name" value="P-loop_NTPase"/>
</dbReference>
<feature type="domain" description="SWIM-type" evidence="3">
    <location>
        <begin position="43"/>
        <end position="74"/>
    </location>
</feature>
<dbReference type="PANTHER" id="PTHR10799">
    <property type="entry name" value="SNF2/RAD54 HELICASE FAMILY"/>
    <property type="match status" value="1"/>
</dbReference>
<evidence type="ECO:0000313" key="6">
    <source>
        <dbReference type="EMBL" id="MBK4779486.1"/>
    </source>
</evidence>
<evidence type="ECO:0000313" key="9">
    <source>
        <dbReference type="Proteomes" id="UP001138780"/>
    </source>
</evidence>
<dbReference type="Proteomes" id="UP000676511">
    <property type="component" value="Chromosome"/>
</dbReference>
<keyword evidence="1" id="KW-0378">Hydrolase</keyword>
<dbReference type="GO" id="GO:0004386">
    <property type="term" value="F:helicase activity"/>
    <property type="evidence" value="ECO:0007669"/>
    <property type="project" value="UniProtKB-KW"/>
</dbReference>